<organism evidence="1 2">
    <name type="scientific">Oryza meyeriana var. granulata</name>
    <dbReference type="NCBI Taxonomy" id="110450"/>
    <lineage>
        <taxon>Eukaryota</taxon>
        <taxon>Viridiplantae</taxon>
        <taxon>Streptophyta</taxon>
        <taxon>Embryophyta</taxon>
        <taxon>Tracheophyta</taxon>
        <taxon>Spermatophyta</taxon>
        <taxon>Magnoliopsida</taxon>
        <taxon>Liliopsida</taxon>
        <taxon>Poales</taxon>
        <taxon>Poaceae</taxon>
        <taxon>BOP clade</taxon>
        <taxon>Oryzoideae</taxon>
        <taxon>Oryzeae</taxon>
        <taxon>Oryzinae</taxon>
        <taxon>Oryza</taxon>
        <taxon>Oryza meyeriana</taxon>
    </lineage>
</organism>
<dbReference type="AlphaFoldDB" id="A0A6G1F3X8"/>
<evidence type="ECO:0000313" key="2">
    <source>
        <dbReference type="Proteomes" id="UP000479710"/>
    </source>
</evidence>
<proteinExistence type="predicted"/>
<reference evidence="1 2" key="1">
    <citation type="submission" date="2019-11" db="EMBL/GenBank/DDBJ databases">
        <title>Whole genome sequence of Oryza granulata.</title>
        <authorList>
            <person name="Li W."/>
        </authorList>
    </citation>
    <scope>NUCLEOTIDE SEQUENCE [LARGE SCALE GENOMIC DNA]</scope>
    <source>
        <strain evidence="2">cv. Menghai</strain>
        <tissue evidence="1">Leaf</tissue>
    </source>
</reference>
<protein>
    <submittedName>
        <fullName evidence="1">Uncharacterized protein</fullName>
    </submittedName>
</protein>
<name>A0A6G1F3X8_9ORYZ</name>
<gene>
    <name evidence="1" type="ORF">E2562_005580</name>
</gene>
<dbReference type="EMBL" id="SPHZ02000001">
    <property type="protein sequence ID" value="KAF0931616.1"/>
    <property type="molecule type" value="Genomic_DNA"/>
</dbReference>
<sequence length="64" mass="6983">MAFRAQRDTSMPRGTAGDSRVAHCEVFALSQGLRSGIEVGRLMLPRGYSAPEHPQSPSNCHKQT</sequence>
<comment type="caution">
    <text evidence="1">The sequence shown here is derived from an EMBL/GenBank/DDBJ whole genome shotgun (WGS) entry which is preliminary data.</text>
</comment>
<dbReference type="Proteomes" id="UP000479710">
    <property type="component" value="Unassembled WGS sequence"/>
</dbReference>
<keyword evidence="2" id="KW-1185">Reference proteome</keyword>
<evidence type="ECO:0000313" key="1">
    <source>
        <dbReference type="EMBL" id="KAF0931616.1"/>
    </source>
</evidence>
<accession>A0A6G1F3X8</accession>